<dbReference type="InterPro" id="IPR011050">
    <property type="entry name" value="Pectin_lyase_fold/virulence"/>
</dbReference>
<gene>
    <name evidence="1" type="ORF">A2172_02765</name>
</gene>
<proteinExistence type="predicted"/>
<evidence type="ECO:0000313" key="1">
    <source>
        <dbReference type="EMBL" id="OGY23912.1"/>
    </source>
</evidence>
<dbReference type="EMBL" id="MHCP01000018">
    <property type="protein sequence ID" value="OGY23912.1"/>
    <property type="molecule type" value="Genomic_DNA"/>
</dbReference>
<protein>
    <recommendedName>
        <fullName evidence="3">Right handed beta helix domain-containing protein</fullName>
    </recommendedName>
</protein>
<dbReference type="Proteomes" id="UP000176631">
    <property type="component" value="Unassembled WGS sequence"/>
</dbReference>
<name>A0A1G1W8C0_9BACT</name>
<accession>A0A1G1W8C0</accession>
<organism evidence="1 2">
    <name type="scientific">Candidatus Woykebacteria bacterium RBG_13_40_15</name>
    <dbReference type="NCBI Taxonomy" id="1802593"/>
    <lineage>
        <taxon>Bacteria</taxon>
        <taxon>Candidatus Woykeibacteriota</taxon>
    </lineage>
</organism>
<reference evidence="1 2" key="1">
    <citation type="journal article" date="2016" name="Nat. Commun.">
        <title>Thousands of microbial genomes shed light on interconnected biogeochemical processes in an aquifer system.</title>
        <authorList>
            <person name="Anantharaman K."/>
            <person name="Brown C.T."/>
            <person name="Hug L.A."/>
            <person name="Sharon I."/>
            <person name="Castelle C.J."/>
            <person name="Probst A.J."/>
            <person name="Thomas B.C."/>
            <person name="Singh A."/>
            <person name="Wilkins M.J."/>
            <person name="Karaoz U."/>
            <person name="Brodie E.L."/>
            <person name="Williams K.H."/>
            <person name="Hubbard S.S."/>
            <person name="Banfield J.F."/>
        </authorList>
    </citation>
    <scope>NUCLEOTIDE SEQUENCE [LARGE SCALE GENOMIC DNA]</scope>
</reference>
<dbReference type="Gene3D" id="2.160.20.10">
    <property type="entry name" value="Single-stranded right-handed beta-helix, Pectin lyase-like"/>
    <property type="match status" value="1"/>
</dbReference>
<dbReference type="SUPFAM" id="SSF51126">
    <property type="entry name" value="Pectin lyase-like"/>
    <property type="match status" value="1"/>
</dbReference>
<dbReference type="AlphaFoldDB" id="A0A1G1W8C0"/>
<evidence type="ECO:0008006" key="3">
    <source>
        <dbReference type="Google" id="ProtNLM"/>
    </source>
</evidence>
<comment type="caution">
    <text evidence="1">The sequence shown here is derived from an EMBL/GenBank/DDBJ whole genome shotgun (WGS) entry which is preliminary data.</text>
</comment>
<dbReference type="InterPro" id="IPR012334">
    <property type="entry name" value="Pectin_lyas_fold"/>
</dbReference>
<dbReference type="STRING" id="1802593.A2172_02765"/>
<sequence length="647" mass="70039">MTKFSKIYPEQTRRNKTIIFLGIILAFLLLPKISQYVQAGDGSNIYWVSPTGTATWANCQSATDPGSNYCSLPTANSNIVAGDTVYLKGGAYTASDAIYGRYDGAISPRHSGTGVGSGRIIYAAASSVDPPILSMSSGSYLYGLYLGGYIANNYIKIDGIKFLNFRIMAYIVHYSSYNEITNCTFSNGGTFSMLPLCIGGSTWGCNVNHNWIHENTFSRGGGTYEDCIEGGDVMRIGPAYYAPGADAESNNHTIENNYFEYGGHSTLESFARLSVYRNNVFNNEPWNTENSGSCTFPNTPGFYTNSSYTGKYGHRNVQLADDWLRPAMYNLFEGNRLGYASVNPNNGGADNLDLSGPKQIVRYNSFYGSMNAGIRFKYGSGRPGEAGNPGAGGWGGVYNRVFNNTFYHSGYGYPFYETCQNAPYYNNTCPQEEAGVLAECYNGSYGTFGNILKNNIIYDSRSYTVYGRDVTSRFGGAPDSICLEQTNNWKTSNGNPLFTNPSLEDTSSKTLPNLDLQSSSAAINGGTYLTTANGSGSNSTSLVVLDALYFQDGSWGSDLARGVTLFPDWIAIGTVNNVVQISSINYSTNTIALASPMTWNNGASIWLYKKSDGSIVLSGSAPDYGAYEYVGVVDTTPPSPPQNVSVS</sequence>
<evidence type="ECO:0000313" key="2">
    <source>
        <dbReference type="Proteomes" id="UP000176631"/>
    </source>
</evidence>